<dbReference type="Pfam" id="PF11346">
    <property type="entry name" value="DUF3149"/>
    <property type="match status" value="1"/>
</dbReference>
<sequence length="48" mass="5699">MAWELLFTSDIGLLSLFTIVFILVMGAYLYRFARRHMAEDEQKARMSR</sequence>
<protein>
    <recommendedName>
        <fullName evidence="4">DUF3149 domain-containing protein</fullName>
    </recommendedName>
</protein>
<name>N6Z269_9RHOO</name>
<comment type="caution">
    <text evidence="2">The sequence shown here is derived from an EMBL/GenBank/DDBJ whole genome shotgun (WGS) entry which is preliminary data.</text>
</comment>
<evidence type="ECO:0000256" key="1">
    <source>
        <dbReference type="SAM" id="Phobius"/>
    </source>
</evidence>
<dbReference type="RefSeq" id="WP_004358582.1">
    <property type="nucleotide sequence ID" value="NZ_AMXF01000026.1"/>
</dbReference>
<dbReference type="EMBL" id="AMXF01000026">
    <property type="protein sequence ID" value="ENO97955.1"/>
    <property type="molecule type" value="Genomic_DNA"/>
</dbReference>
<keyword evidence="1" id="KW-0812">Transmembrane</keyword>
<evidence type="ECO:0000313" key="3">
    <source>
        <dbReference type="Proteomes" id="UP000013047"/>
    </source>
</evidence>
<dbReference type="AlphaFoldDB" id="N6Z269"/>
<keyword evidence="1" id="KW-1133">Transmembrane helix</keyword>
<dbReference type="Proteomes" id="UP000013047">
    <property type="component" value="Unassembled WGS sequence"/>
</dbReference>
<keyword evidence="3" id="KW-1185">Reference proteome</keyword>
<dbReference type="OrthoDB" id="8594755at2"/>
<evidence type="ECO:0008006" key="4">
    <source>
        <dbReference type="Google" id="ProtNLM"/>
    </source>
</evidence>
<evidence type="ECO:0000313" key="2">
    <source>
        <dbReference type="EMBL" id="ENO97955.1"/>
    </source>
</evidence>
<reference evidence="2 3" key="1">
    <citation type="submission" date="2012-09" db="EMBL/GenBank/DDBJ databases">
        <title>Draft Genome Sequences of 6 Strains from Genus Thauera.</title>
        <authorList>
            <person name="Liu B."/>
            <person name="Shapleigh J.P."/>
            <person name="Frostegard A.H."/>
        </authorList>
    </citation>
    <scope>NUCLEOTIDE SEQUENCE [LARGE SCALE GENOMIC DNA]</scope>
    <source>
        <strain evidence="2 3">B4P</strain>
    </source>
</reference>
<organism evidence="2 3">
    <name type="scientific">Thauera phenylacetica B4P</name>
    <dbReference type="NCBI Taxonomy" id="1234382"/>
    <lineage>
        <taxon>Bacteria</taxon>
        <taxon>Pseudomonadati</taxon>
        <taxon>Pseudomonadota</taxon>
        <taxon>Betaproteobacteria</taxon>
        <taxon>Rhodocyclales</taxon>
        <taxon>Zoogloeaceae</taxon>
        <taxon>Thauera</taxon>
    </lineage>
</organism>
<gene>
    <name evidence="2" type="ORF">C667_06189</name>
</gene>
<accession>N6Z269</accession>
<feature type="transmembrane region" description="Helical" evidence="1">
    <location>
        <begin position="12"/>
        <end position="30"/>
    </location>
</feature>
<dbReference type="InterPro" id="IPR021494">
    <property type="entry name" value="DUF3149"/>
</dbReference>
<proteinExistence type="predicted"/>
<keyword evidence="1" id="KW-0472">Membrane</keyword>